<proteinExistence type="predicted"/>
<dbReference type="RefSeq" id="WP_171946605.1">
    <property type="nucleotide sequence ID" value="NZ_FPKV01000001.1"/>
</dbReference>
<dbReference type="Pfam" id="PF09697">
    <property type="entry name" value="Porph_ging"/>
    <property type="match status" value="1"/>
</dbReference>
<dbReference type="NCBIfam" id="TIGR01200">
    <property type="entry name" value="GLPGLI"/>
    <property type="match status" value="1"/>
</dbReference>
<protein>
    <submittedName>
        <fullName evidence="1">GLPGLI family protein</fullName>
    </submittedName>
</protein>
<evidence type="ECO:0000313" key="2">
    <source>
        <dbReference type="Proteomes" id="UP000182544"/>
    </source>
</evidence>
<sequence length="219" mass="25379">MFILFSIFFNVKDSQFKSGEVTYTISFNKLKSRVYGSKTKELIKNSVDVDYSLVFNNNESIYQKIKVMDNDVNPSINLTKIAAGADNVFYFNLTTNENLYNNKGHDELFLISQKKYNWKLTKENRKIGKYNCYKAIALNDGKISDVIAWYTIDIPLGFGPKYYNGLPGLILELNTKQVSFKATKIKLSEKQKNIEKPSEGIKITYEDYKKRFKGIFNDR</sequence>
<name>A0A1K2IE78_9FLAO</name>
<reference evidence="1 2" key="1">
    <citation type="submission" date="2016-10" db="EMBL/GenBank/DDBJ databases">
        <authorList>
            <person name="de Groot N.N."/>
        </authorList>
    </citation>
    <scope>NUCLEOTIDE SEQUENCE [LARGE SCALE GENOMIC DNA]</scope>
    <source>
        <strain evidence="1 2">DSM 18180</strain>
    </source>
</reference>
<gene>
    <name evidence="1" type="ORF">SAMN05428642_101695</name>
</gene>
<keyword evidence="2" id="KW-1185">Reference proteome</keyword>
<dbReference type="InterPro" id="IPR005901">
    <property type="entry name" value="GLPGLI"/>
</dbReference>
<dbReference type="STRING" id="369401.SAMN05428642_101695"/>
<organism evidence="1 2">
    <name type="scientific">Flaviramulus basaltis</name>
    <dbReference type="NCBI Taxonomy" id="369401"/>
    <lineage>
        <taxon>Bacteria</taxon>
        <taxon>Pseudomonadati</taxon>
        <taxon>Bacteroidota</taxon>
        <taxon>Flavobacteriia</taxon>
        <taxon>Flavobacteriales</taxon>
        <taxon>Flavobacteriaceae</taxon>
        <taxon>Flaviramulus</taxon>
    </lineage>
</organism>
<dbReference type="Proteomes" id="UP000182544">
    <property type="component" value="Unassembled WGS sequence"/>
</dbReference>
<dbReference type="AlphaFoldDB" id="A0A1K2IE78"/>
<accession>A0A1K2IE78</accession>
<evidence type="ECO:0000313" key="1">
    <source>
        <dbReference type="EMBL" id="SFZ90019.1"/>
    </source>
</evidence>
<dbReference type="EMBL" id="FPKV01000001">
    <property type="protein sequence ID" value="SFZ90019.1"/>
    <property type="molecule type" value="Genomic_DNA"/>
</dbReference>